<keyword evidence="4" id="KW-1185">Reference proteome</keyword>
<feature type="compositionally biased region" description="Low complexity" evidence="1">
    <location>
        <begin position="212"/>
        <end position="225"/>
    </location>
</feature>
<feature type="compositionally biased region" description="Basic and acidic residues" evidence="1">
    <location>
        <begin position="371"/>
        <end position="389"/>
    </location>
</feature>
<protein>
    <recommendedName>
        <fullName evidence="2">NADAR domain-containing protein</fullName>
    </recommendedName>
</protein>
<name>A0A4Z1F404_9HELO</name>
<feature type="compositionally biased region" description="Basic and acidic residues" evidence="1">
    <location>
        <begin position="463"/>
        <end position="478"/>
    </location>
</feature>
<organism evidence="3 4">
    <name type="scientific">Botrytis tulipae</name>
    <dbReference type="NCBI Taxonomy" id="87230"/>
    <lineage>
        <taxon>Eukaryota</taxon>
        <taxon>Fungi</taxon>
        <taxon>Dikarya</taxon>
        <taxon>Ascomycota</taxon>
        <taxon>Pezizomycotina</taxon>
        <taxon>Leotiomycetes</taxon>
        <taxon>Helotiales</taxon>
        <taxon>Sclerotiniaceae</taxon>
        <taxon>Botrytis</taxon>
    </lineage>
</organism>
<feature type="compositionally biased region" description="Basic and acidic residues" evidence="1">
    <location>
        <begin position="289"/>
        <end position="312"/>
    </location>
</feature>
<evidence type="ECO:0000313" key="3">
    <source>
        <dbReference type="EMBL" id="TGO18440.1"/>
    </source>
</evidence>
<dbReference type="InterPro" id="IPR037238">
    <property type="entry name" value="YbiA-like_sf"/>
</dbReference>
<feature type="region of interest" description="Disordered" evidence="1">
    <location>
        <begin position="206"/>
        <end position="524"/>
    </location>
</feature>
<feature type="compositionally biased region" description="Acidic residues" evidence="1">
    <location>
        <begin position="493"/>
        <end position="506"/>
    </location>
</feature>
<feature type="compositionally biased region" description="Acidic residues" evidence="1">
    <location>
        <begin position="246"/>
        <end position="257"/>
    </location>
</feature>
<dbReference type="SUPFAM" id="SSF143990">
    <property type="entry name" value="YbiA-like"/>
    <property type="match status" value="1"/>
</dbReference>
<accession>A0A4Z1F404</accession>
<dbReference type="OrthoDB" id="206452at2759"/>
<evidence type="ECO:0000259" key="2">
    <source>
        <dbReference type="Pfam" id="PF08719"/>
    </source>
</evidence>
<dbReference type="CDD" id="cd15457">
    <property type="entry name" value="NADAR"/>
    <property type="match status" value="1"/>
</dbReference>
<dbReference type="EMBL" id="PQXH01000010">
    <property type="protein sequence ID" value="TGO18440.1"/>
    <property type="molecule type" value="Genomic_DNA"/>
</dbReference>
<reference evidence="3 4" key="1">
    <citation type="submission" date="2017-12" db="EMBL/GenBank/DDBJ databases">
        <title>Comparative genomics of Botrytis spp.</title>
        <authorList>
            <person name="Valero-Jimenez C.A."/>
            <person name="Tapia P."/>
            <person name="Veloso J."/>
            <person name="Silva-Moreno E."/>
            <person name="Staats M."/>
            <person name="Valdes J.H."/>
            <person name="Van Kan J.A.L."/>
        </authorList>
    </citation>
    <scope>NUCLEOTIDE SEQUENCE [LARGE SCALE GENOMIC DNA]</scope>
    <source>
        <strain evidence="3 4">Bt9001</strain>
    </source>
</reference>
<evidence type="ECO:0000256" key="1">
    <source>
        <dbReference type="SAM" id="MobiDB-lite"/>
    </source>
</evidence>
<sequence>MAPRPESHTIFYARGAEKVPATAILFGSHRPGANWAWLSNFYDEPFVDPQGVTYRSAENYFQAAKAWMMNDRAKFRKMVKYTPLRAKIEGNKMKIDVEKWNQISGEMMFYALYTKLRYKLSWIQALVHSEDALIVEAREDLVWGSGLSIPETRKMGICDWPGKNELGNEWMEVRLHFRELLRNGNLPSINKTLSTIQVSDAPAVAATVTDGPTSSPEPSSVPTQSLCSNVAKDPAADENVAKDPAADENPDLMDLDEPIAPTSDPEGEDRIFAQHSGGVEAGALNHNPITEEERAKAGQDKSTPEDRMRADADAGPSRTPQTWEEICLREKEELLKRQEPYRSRRAPQAIRKYPKRYETDSEEELEDEEVELARSEVAEEELAEPKVAEEEPQEPGFQPLQSSGKLRFKMPMTPPRSAQNSPDKSISGPARKQPIFSTPSSPMKLSKRKAKEDAAPKTPKKPKLSDGFKALADDKSMPELENDDDVMPALGCESEEDVMPDLEDENGGEKQIRGYGEKTLWYGG</sequence>
<dbReference type="InterPro" id="IPR012816">
    <property type="entry name" value="NADAR"/>
</dbReference>
<feature type="domain" description="NADAR" evidence="2">
    <location>
        <begin position="34"/>
        <end position="177"/>
    </location>
</feature>
<dbReference type="AlphaFoldDB" id="A0A4Z1F404"/>
<dbReference type="Pfam" id="PF08719">
    <property type="entry name" value="NADAR"/>
    <property type="match status" value="1"/>
</dbReference>
<comment type="caution">
    <text evidence="3">The sequence shown here is derived from an EMBL/GenBank/DDBJ whole genome shotgun (WGS) entry which is preliminary data.</text>
</comment>
<feature type="compositionally biased region" description="Basic and acidic residues" evidence="1">
    <location>
        <begin position="326"/>
        <end position="342"/>
    </location>
</feature>
<gene>
    <name evidence="3" type="ORF">BTUL_0010g01110</name>
</gene>
<feature type="compositionally biased region" description="Acidic residues" evidence="1">
    <location>
        <begin position="360"/>
        <end position="370"/>
    </location>
</feature>
<evidence type="ECO:0000313" key="4">
    <source>
        <dbReference type="Proteomes" id="UP000297777"/>
    </source>
</evidence>
<proteinExistence type="predicted"/>
<dbReference type="Proteomes" id="UP000297777">
    <property type="component" value="Unassembled WGS sequence"/>
</dbReference>
<dbReference type="Gene3D" id="1.10.357.40">
    <property type="entry name" value="YbiA-like"/>
    <property type="match status" value="1"/>
</dbReference>
<feature type="compositionally biased region" description="Basic and acidic residues" evidence="1">
    <location>
        <begin position="507"/>
        <end position="516"/>
    </location>
</feature>